<evidence type="ECO:0000256" key="4">
    <source>
        <dbReference type="PIRSR" id="PIRSR005739-1"/>
    </source>
</evidence>
<evidence type="ECO:0000313" key="8">
    <source>
        <dbReference type="Proteomes" id="UP000295096"/>
    </source>
</evidence>
<dbReference type="Proteomes" id="UP000295096">
    <property type="component" value="Unassembled WGS sequence"/>
</dbReference>
<dbReference type="Pfam" id="PF08100">
    <property type="entry name" value="Dimerisation"/>
    <property type="match status" value="1"/>
</dbReference>
<dbReference type="CDD" id="cd02440">
    <property type="entry name" value="AdoMet_MTases"/>
    <property type="match status" value="1"/>
</dbReference>
<dbReference type="SUPFAM" id="SSF53335">
    <property type="entry name" value="S-adenosyl-L-methionine-dependent methyltransferases"/>
    <property type="match status" value="1"/>
</dbReference>
<dbReference type="PIRSF" id="PIRSF005739">
    <property type="entry name" value="O-mtase"/>
    <property type="match status" value="1"/>
</dbReference>
<dbReference type="InterPro" id="IPR036388">
    <property type="entry name" value="WH-like_DNA-bd_sf"/>
</dbReference>
<dbReference type="InterPro" id="IPR016461">
    <property type="entry name" value="COMT-like"/>
</dbReference>
<dbReference type="Gene3D" id="1.10.10.10">
    <property type="entry name" value="Winged helix-like DNA-binding domain superfamily/Winged helix DNA-binding domain"/>
    <property type="match status" value="1"/>
</dbReference>
<dbReference type="OrthoDB" id="9766840at2"/>
<dbReference type="PANTHER" id="PTHR43712">
    <property type="entry name" value="PUTATIVE (AFU_ORTHOLOGUE AFUA_4G14580)-RELATED"/>
    <property type="match status" value="1"/>
</dbReference>
<name>A0A4R5Q875_9PROT</name>
<evidence type="ECO:0000256" key="1">
    <source>
        <dbReference type="ARBA" id="ARBA00022603"/>
    </source>
</evidence>
<protein>
    <submittedName>
        <fullName evidence="7">Methyltransferase</fullName>
    </submittedName>
</protein>
<dbReference type="GO" id="GO:0008171">
    <property type="term" value="F:O-methyltransferase activity"/>
    <property type="evidence" value="ECO:0007669"/>
    <property type="project" value="InterPro"/>
</dbReference>
<dbReference type="InterPro" id="IPR001077">
    <property type="entry name" value="COMT_C"/>
</dbReference>
<keyword evidence="2 7" id="KW-0808">Transferase</keyword>
<feature type="domain" description="O-methyltransferase C-terminal" evidence="5">
    <location>
        <begin position="115"/>
        <end position="324"/>
    </location>
</feature>
<evidence type="ECO:0000256" key="2">
    <source>
        <dbReference type="ARBA" id="ARBA00022679"/>
    </source>
</evidence>
<comment type="caution">
    <text evidence="7">The sequence shown here is derived from an EMBL/GenBank/DDBJ whole genome shotgun (WGS) entry which is preliminary data.</text>
</comment>
<evidence type="ECO:0000313" key="7">
    <source>
        <dbReference type="EMBL" id="TDH58946.1"/>
    </source>
</evidence>
<organism evidence="7 8">
    <name type="scientific">Dankookia rubra</name>
    <dbReference type="NCBI Taxonomy" id="1442381"/>
    <lineage>
        <taxon>Bacteria</taxon>
        <taxon>Pseudomonadati</taxon>
        <taxon>Pseudomonadota</taxon>
        <taxon>Alphaproteobacteria</taxon>
        <taxon>Acetobacterales</taxon>
        <taxon>Roseomonadaceae</taxon>
        <taxon>Dankookia</taxon>
    </lineage>
</organism>
<evidence type="ECO:0000256" key="3">
    <source>
        <dbReference type="ARBA" id="ARBA00022691"/>
    </source>
</evidence>
<dbReference type="InterPro" id="IPR029063">
    <property type="entry name" value="SAM-dependent_MTases_sf"/>
</dbReference>
<dbReference type="AlphaFoldDB" id="A0A4R5Q875"/>
<dbReference type="RefSeq" id="WP_133292235.1">
    <property type="nucleotide sequence ID" value="NZ_SMSJ01000088.1"/>
</dbReference>
<dbReference type="SUPFAM" id="SSF46785">
    <property type="entry name" value="Winged helix' DNA-binding domain"/>
    <property type="match status" value="1"/>
</dbReference>
<dbReference type="GO" id="GO:0032259">
    <property type="term" value="P:methylation"/>
    <property type="evidence" value="ECO:0007669"/>
    <property type="project" value="UniProtKB-KW"/>
</dbReference>
<dbReference type="PROSITE" id="PS51683">
    <property type="entry name" value="SAM_OMT_II"/>
    <property type="match status" value="1"/>
</dbReference>
<dbReference type="Pfam" id="PF00891">
    <property type="entry name" value="Methyltransf_2"/>
    <property type="match status" value="1"/>
</dbReference>
<dbReference type="InterPro" id="IPR036390">
    <property type="entry name" value="WH_DNA-bd_sf"/>
</dbReference>
<dbReference type="InterPro" id="IPR012967">
    <property type="entry name" value="COMT_dimerisation"/>
</dbReference>
<dbReference type="EMBL" id="SMSJ01000088">
    <property type="protein sequence ID" value="TDH58946.1"/>
    <property type="molecule type" value="Genomic_DNA"/>
</dbReference>
<proteinExistence type="predicted"/>
<sequence length="342" mass="36196">MTATATGDQATPDAIMQLGFAFWGSKALLSAVELGLFTELARGGPRDAAGLAACLGLHARGARDFLDALVALGMLEREAGRYANTPATALYLDRGSPGYLGGMLEMANARLYPFWGSLTEALRTGAPQNEVKHGRDLFGALYGDPERLRGFAAAMTALSLAPARAMAAAFPWERHRSFVDIGCAEGGLPAQIARVHPHLAGGGFDLPALRPLFEAHAAAQGLAGRLAFHAGDFFADPLPRADVLVMGHVLHDWDLERKLLLIGKAHAALPPGGALIVYETLIDDNRRANAFGLLMSLNMLIETPGGFDFTAADCIGWMRQAGFREAAAHPLTGADSMVIGLK</sequence>
<keyword evidence="1 7" id="KW-0489">Methyltransferase</keyword>
<keyword evidence="8" id="KW-1185">Reference proteome</keyword>
<feature type="domain" description="O-methyltransferase dimerisation" evidence="6">
    <location>
        <begin position="16"/>
        <end position="93"/>
    </location>
</feature>
<dbReference type="PANTHER" id="PTHR43712:SF2">
    <property type="entry name" value="O-METHYLTRANSFERASE CICE"/>
    <property type="match status" value="1"/>
</dbReference>
<evidence type="ECO:0000259" key="6">
    <source>
        <dbReference type="Pfam" id="PF08100"/>
    </source>
</evidence>
<feature type="active site" description="Proton acceptor" evidence="4">
    <location>
        <position position="251"/>
    </location>
</feature>
<reference evidence="7 8" key="1">
    <citation type="journal article" date="2016" name="J. Microbiol.">
        <title>Dankookia rubra gen. nov., sp. nov., an alphaproteobacterium isolated from sediment of a shallow stream.</title>
        <authorList>
            <person name="Kim W.H."/>
            <person name="Kim D.H."/>
            <person name="Kang K."/>
            <person name="Ahn T.Y."/>
        </authorList>
    </citation>
    <scope>NUCLEOTIDE SEQUENCE [LARGE SCALE GENOMIC DNA]</scope>
    <source>
        <strain evidence="7 8">JCM30602</strain>
    </source>
</reference>
<accession>A0A4R5Q875</accession>
<keyword evidence="3" id="KW-0949">S-adenosyl-L-methionine</keyword>
<dbReference type="Gene3D" id="3.40.50.150">
    <property type="entry name" value="Vaccinia Virus protein VP39"/>
    <property type="match status" value="1"/>
</dbReference>
<dbReference type="GO" id="GO:0046983">
    <property type="term" value="F:protein dimerization activity"/>
    <property type="evidence" value="ECO:0007669"/>
    <property type="project" value="InterPro"/>
</dbReference>
<gene>
    <name evidence="7" type="ORF">E2C06_29895</name>
</gene>
<evidence type="ECO:0000259" key="5">
    <source>
        <dbReference type="Pfam" id="PF00891"/>
    </source>
</evidence>